<dbReference type="AlphaFoldDB" id="A0A0A8Z3S9"/>
<feature type="region of interest" description="Disordered" evidence="1">
    <location>
        <begin position="28"/>
        <end position="54"/>
    </location>
</feature>
<dbReference type="EMBL" id="GBRH01268398">
    <property type="protein sequence ID" value="JAD29497.1"/>
    <property type="molecule type" value="Transcribed_RNA"/>
</dbReference>
<evidence type="ECO:0000313" key="2">
    <source>
        <dbReference type="EMBL" id="JAD29497.1"/>
    </source>
</evidence>
<proteinExistence type="predicted"/>
<reference evidence="2" key="2">
    <citation type="journal article" date="2015" name="Data Brief">
        <title>Shoot transcriptome of the giant reed, Arundo donax.</title>
        <authorList>
            <person name="Barrero R.A."/>
            <person name="Guerrero F.D."/>
            <person name="Moolhuijzen P."/>
            <person name="Goolsby J.A."/>
            <person name="Tidwell J."/>
            <person name="Bellgard S.E."/>
            <person name="Bellgard M.I."/>
        </authorList>
    </citation>
    <scope>NUCLEOTIDE SEQUENCE</scope>
    <source>
        <tissue evidence="2">Shoot tissue taken approximately 20 cm above the soil surface</tissue>
    </source>
</reference>
<organism evidence="2">
    <name type="scientific">Arundo donax</name>
    <name type="common">Giant reed</name>
    <name type="synonym">Donax arundinaceus</name>
    <dbReference type="NCBI Taxonomy" id="35708"/>
    <lineage>
        <taxon>Eukaryota</taxon>
        <taxon>Viridiplantae</taxon>
        <taxon>Streptophyta</taxon>
        <taxon>Embryophyta</taxon>
        <taxon>Tracheophyta</taxon>
        <taxon>Spermatophyta</taxon>
        <taxon>Magnoliopsida</taxon>
        <taxon>Liliopsida</taxon>
        <taxon>Poales</taxon>
        <taxon>Poaceae</taxon>
        <taxon>PACMAD clade</taxon>
        <taxon>Arundinoideae</taxon>
        <taxon>Arundineae</taxon>
        <taxon>Arundo</taxon>
    </lineage>
</organism>
<sequence length="54" mass="6166">MRLGIRSPSAAAAQTLKVIWRTSLKLEDEGAPNEHYQEDEPDILPWTTTRKMGR</sequence>
<reference evidence="2" key="1">
    <citation type="submission" date="2014-09" db="EMBL/GenBank/DDBJ databases">
        <authorList>
            <person name="Magalhaes I.L.F."/>
            <person name="Oliveira U."/>
            <person name="Santos F.R."/>
            <person name="Vidigal T.H.D.A."/>
            <person name="Brescovit A.D."/>
            <person name="Santos A.J."/>
        </authorList>
    </citation>
    <scope>NUCLEOTIDE SEQUENCE</scope>
    <source>
        <tissue evidence="2">Shoot tissue taken approximately 20 cm above the soil surface</tissue>
    </source>
</reference>
<accession>A0A0A8Z3S9</accession>
<evidence type="ECO:0000256" key="1">
    <source>
        <dbReference type="SAM" id="MobiDB-lite"/>
    </source>
</evidence>
<name>A0A0A8Z3S9_ARUDO</name>
<protein>
    <submittedName>
        <fullName evidence="2">Uncharacterized protein</fullName>
    </submittedName>
</protein>